<evidence type="ECO:0000256" key="1">
    <source>
        <dbReference type="ARBA" id="ARBA00022737"/>
    </source>
</evidence>
<dbReference type="EMBL" id="ASHM01007469">
    <property type="protein sequence ID" value="PNY15193.1"/>
    <property type="molecule type" value="Genomic_DNA"/>
</dbReference>
<feature type="domain" description="Disease resistance N-terminal" evidence="4">
    <location>
        <begin position="10"/>
        <end position="68"/>
    </location>
</feature>
<accession>A0A2K3PIS5</accession>
<reference evidence="5 6" key="2">
    <citation type="journal article" date="2017" name="Front. Plant Sci.">
        <title>Gene Classification and Mining of Molecular Markers Useful in Red Clover (Trifolium pratense) Breeding.</title>
        <authorList>
            <person name="Istvanek J."/>
            <person name="Dluhosova J."/>
            <person name="Dluhos P."/>
            <person name="Patkova L."/>
            <person name="Nedelnik J."/>
            <person name="Repkova J."/>
        </authorList>
    </citation>
    <scope>NUCLEOTIDE SEQUENCE [LARGE SCALE GENOMIC DNA]</scope>
    <source>
        <strain evidence="6">cv. Tatra</strain>
        <tissue evidence="5">Young leaves</tissue>
    </source>
</reference>
<evidence type="ECO:0000313" key="5">
    <source>
        <dbReference type="EMBL" id="PNY15193.1"/>
    </source>
</evidence>
<comment type="caution">
    <text evidence="5">The sequence shown here is derived from an EMBL/GenBank/DDBJ whole genome shotgun (WGS) entry which is preliminary data.</text>
</comment>
<proteinExistence type="predicted"/>
<dbReference type="GO" id="GO:0000166">
    <property type="term" value="F:nucleotide binding"/>
    <property type="evidence" value="ECO:0007669"/>
    <property type="project" value="UniProtKB-KW"/>
</dbReference>
<keyword evidence="1" id="KW-0677">Repeat</keyword>
<evidence type="ECO:0000256" key="3">
    <source>
        <dbReference type="ARBA" id="ARBA00022821"/>
    </source>
</evidence>
<name>A0A2K3PIS5_TRIPR</name>
<dbReference type="Pfam" id="PF18052">
    <property type="entry name" value="Rx_N"/>
    <property type="match status" value="1"/>
</dbReference>
<keyword evidence="2" id="KW-0547">Nucleotide-binding</keyword>
<dbReference type="GO" id="GO:0006952">
    <property type="term" value="P:defense response"/>
    <property type="evidence" value="ECO:0007669"/>
    <property type="project" value="UniProtKB-KW"/>
</dbReference>
<protein>
    <recommendedName>
        <fullName evidence="4">Disease resistance N-terminal domain-containing protein</fullName>
    </recommendedName>
</protein>
<dbReference type="Gene3D" id="1.20.5.4130">
    <property type="match status" value="1"/>
</dbReference>
<dbReference type="InterPro" id="IPR041118">
    <property type="entry name" value="Rx_N"/>
</dbReference>
<keyword evidence="3" id="KW-0611">Plant defense</keyword>
<evidence type="ECO:0000256" key="2">
    <source>
        <dbReference type="ARBA" id="ARBA00022741"/>
    </source>
</evidence>
<dbReference type="Proteomes" id="UP000236291">
    <property type="component" value="Unassembled WGS sequence"/>
</dbReference>
<dbReference type="AlphaFoldDB" id="A0A2K3PIS5"/>
<reference evidence="5 6" key="1">
    <citation type="journal article" date="2014" name="Am. J. Bot.">
        <title>Genome assembly and annotation for red clover (Trifolium pratense; Fabaceae).</title>
        <authorList>
            <person name="Istvanek J."/>
            <person name="Jaros M."/>
            <person name="Krenek A."/>
            <person name="Repkova J."/>
        </authorList>
    </citation>
    <scope>NUCLEOTIDE SEQUENCE [LARGE SCALE GENOMIC DNA]</scope>
    <source>
        <strain evidence="6">cv. Tatra</strain>
        <tissue evidence="5">Young leaves</tissue>
    </source>
</reference>
<sequence length="68" mass="7791">MADIVLCPLLQVVFERLTSHLLKLVAQACGFEDEIEKLQHSLRHIKPLLEDAEQQANNKALKSWLIQL</sequence>
<evidence type="ECO:0000259" key="4">
    <source>
        <dbReference type="Pfam" id="PF18052"/>
    </source>
</evidence>
<gene>
    <name evidence="5" type="ORF">L195_g011885</name>
</gene>
<organism evidence="5 6">
    <name type="scientific">Trifolium pratense</name>
    <name type="common">Red clover</name>
    <dbReference type="NCBI Taxonomy" id="57577"/>
    <lineage>
        <taxon>Eukaryota</taxon>
        <taxon>Viridiplantae</taxon>
        <taxon>Streptophyta</taxon>
        <taxon>Embryophyta</taxon>
        <taxon>Tracheophyta</taxon>
        <taxon>Spermatophyta</taxon>
        <taxon>Magnoliopsida</taxon>
        <taxon>eudicotyledons</taxon>
        <taxon>Gunneridae</taxon>
        <taxon>Pentapetalae</taxon>
        <taxon>rosids</taxon>
        <taxon>fabids</taxon>
        <taxon>Fabales</taxon>
        <taxon>Fabaceae</taxon>
        <taxon>Papilionoideae</taxon>
        <taxon>50 kb inversion clade</taxon>
        <taxon>NPAAA clade</taxon>
        <taxon>Hologalegina</taxon>
        <taxon>IRL clade</taxon>
        <taxon>Trifolieae</taxon>
        <taxon>Trifolium</taxon>
    </lineage>
</organism>
<evidence type="ECO:0000313" key="6">
    <source>
        <dbReference type="Proteomes" id="UP000236291"/>
    </source>
</evidence>